<dbReference type="Gene3D" id="3.30.70.1520">
    <property type="entry name" value="Heterotetrameric sarcosine oxidase"/>
    <property type="match status" value="1"/>
</dbReference>
<dbReference type="SUPFAM" id="SSF103025">
    <property type="entry name" value="Folate-binding domain"/>
    <property type="match status" value="1"/>
</dbReference>
<dbReference type="Pfam" id="PF04268">
    <property type="entry name" value="SoxG"/>
    <property type="match status" value="1"/>
</dbReference>
<evidence type="ECO:0000313" key="1">
    <source>
        <dbReference type="EMBL" id="XCG49502.1"/>
    </source>
</evidence>
<name>A0AAU8CRM2_9HYPH</name>
<dbReference type="AlphaFoldDB" id="A0AAU8CRM2"/>
<dbReference type="Gene3D" id="3.30.1360.120">
    <property type="entry name" value="Probable tRNA modification gtpase trme, domain 1"/>
    <property type="match status" value="1"/>
</dbReference>
<dbReference type="RefSeq" id="WP_353642964.1">
    <property type="nucleotide sequence ID" value="NZ_CP159253.1"/>
</dbReference>
<sequence length="167" mass="17742">MTEVPAFILSVADSSIVQFEAWDGRSQQLEAVLSGTLGIALPGTVGETVRHQNLRAIKVAPRRFWLLYDAPGGEPVAVDPDLGSVVDLGEGRTRLRLSGPSLPDVLAKCIAVDWQSPAAAPGRAIQTSLHGVPVLFLRTGEAECELLVPRSFSRSIADWLGDSAGES</sequence>
<protein>
    <submittedName>
        <fullName evidence="1">Sarcosine oxidase subunit gamma family protein</fullName>
    </submittedName>
</protein>
<accession>A0AAU8CRM2</accession>
<proteinExistence type="predicted"/>
<dbReference type="InterPro" id="IPR007375">
    <property type="entry name" value="SoxG"/>
</dbReference>
<reference evidence="1" key="1">
    <citation type="submission" date="2024-06" db="EMBL/GenBank/DDBJ databases">
        <title>Mesorhizobium karijinii sp. nov., a symbiont of the iconic Swainsona formosa from arid Australia.</title>
        <authorList>
            <person name="Hill Y.J."/>
            <person name="Watkin E.L.J."/>
            <person name="O'Hara G.W."/>
            <person name="Terpolilli J."/>
            <person name="Tye M.L."/>
            <person name="Kohlmeier M.G."/>
        </authorList>
    </citation>
    <scope>NUCLEOTIDE SEQUENCE</scope>
    <source>
        <strain evidence="1">WSM2240</strain>
    </source>
</reference>
<gene>
    <name evidence="1" type="ORF">ABVK50_02375</name>
</gene>
<dbReference type="InterPro" id="IPR027266">
    <property type="entry name" value="TrmE/GcvT-like"/>
</dbReference>
<dbReference type="EMBL" id="CP159253">
    <property type="protein sequence ID" value="XCG49502.1"/>
    <property type="molecule type" value="Genomic_DNA"/>
</dbReference>
<organism evidence="1">
    <name type="scientific">Mesorhizobium sp. WSM2240</name>
    <dbReference type="NCBI Taxonomy" id="3228851"/>
    <lineage>
        <taxon>Bacteria</taxon>
        <taxon>Pseudomonadati</taxon>
        <taxon>Pseudomonadota</taxon>
        <taxon>Alphaproteobacteria</taxon>
        <taxon>Hyphomicrobiales</taxon>
        <taxon>Phyllobacteriaceae</taxon>
        <taxon>Mesorhizobium</taxon>
    </lineage>
</organism>